<evidence type="ECO:0000313" key="1">
    <source>
        <dbReference type="EMBL" id="MFD1000365.1"/>
    </source>
</evidence>
<keyword evidence="2" id="KW-1185">Reference proteome</keyword>
<evidence type="ECO:0000313" key="2">
    <source>
        <dbReference type="Proteomes" id="UP001597112"/>
    </source>
</evidence>
<dbReference type="PROSITE" id="PS51257">
    <property type="entry name" value="PROKAR_LIPOPROTEIN"/>
    <property type="match status" value="1"/>
</dbReference>
<gene>
    <name evidence="1" type="ORF">ACFQ21_13665</name>
</gene>
<accession>A0ABW3K4H3</accession>
<name>A0ABW3K4H3_9BACT</name>
<dbReference type="EMBL" id="JBHTKA010000004">
    <property type="protein sequence ID" value="MFD1000365.1"/>
    <property type="molecule type" value="Genomic_DNA"/>
</dbReference>
<comment type="caution">
    <text evidence="1">The sequence shown here is derived from an EMBL/GenBank/DDBJ whole genome shotgun (WGS) entry which is preliminary data.</text>
</comment>
<evidence type="ECO:0008006" key="3">
    <source>
        <dbReference type="Google" id="ProtNLM"/>
    </source>
</evidence>
<proteinExistence type="predicted"/>
<dbReference type="RefSeq" id="WP_377579774.1">
    <property type="nucleotide sequence ID" value="NZ_JBHTKA010000004.1"/>
</dbReference>
<protein>
    <recommendedName>
        <fullName evidence="3">DUF4142 domain-containing protein</fullName>
    </recommendedName>
</protein>
<sequence>MKRYFIPQWLLMGAVILSACQSRHEKVSHEAVPVSSKSEITLSETQPDEQFWLALESYAKGDNKESAAFIEDGIVAMEKIADSHDADRTAIDHSIQELKTLSGKVANDQVKSTAELNKAFADAAQSLAHLRLKVTEIEFFKKSEEVAGTHLQSAVDHANRYIRFHKYTPSEEEHALLTDTQDLSKRLERGDNVSEEELKVNIKNIDSLLVNWETRFNSAQSHR</sequence>
<organism evidence="1 2">
    <name type="scientific">Ohtaekwangia kribbensis</name>
    <dbReference type="NCBI Taxonomy" id="688913"/>
    <lineage>
        <taxon>Bacteria</taxon>
        <taxon>Pseudomonadati</taxon>
        <taxon>Bacteroidota</taxon>
        <taxon>Cytophagia</taxon>
        <taxon>Cytophagales</taxon>
        <taxon>Fulvivirgaceae</taxon>
        <taxon>Ohtaekwangia</taxon>
    </lineage>
</organism>
<reference evidence="2" key="1">
    <citation type="journal article" date="2019" name="Int. J. Syst. Evol. Microbiol.">
        <title>The Global Catalogue of Microorganisms (GCM) 10K type strain sequencing project: providing services to taxonomists for standard genome sequencing and annotation.</title>
        <authorList>
            <consortium name="The Broad Institute Genomics Platform"/>
            <consortium name="The Broad Institute Genome Sequencing Center for Infectious Disease"/>
            <person name="Wu L."/>
            <person name="Ma J."/>
        </authorList>
    </citation>
    <scope>NUCLEOTIDE SEQUENCE [LARGE SCALE GENOMIC DNA]</scope>
    <source>
        <strain evidence="2">CCUG 58938</strain>
    </source>
</reference>
<dbReference type="Proteomes" id="UP001597112">
    <property type="component" value="Unassembled WGS sequence"/>
</dbReference>